<dbReference type="AlphaFoldDB" id="A0A086JXA0"/>
<dbReference type="OrthoDB" id="10438472at2759"/>
<dbReference type="Proteomes" id="UP000028838">
    <property type="component" value="Unassembled WGS sequence"/>
</dbReference>
<dbReference type="VEuPathDB" id="ToxoDB:TGFOU_205170"/>
<organism evidence="2 3">
    <name type="scientific">Toxoplasma gondii FOU</name>
    <dbReference type="NCBI Taxonomy" id="943167"/>
    <lineage>
        <taxon>Eukaryota</taxon>
        <taxon>Sar</taxon>
        <taxon>Alveolata</taxon>
        <taxon>Apicomplexa</taxon>
        <taxon>Conoidasida</taxon>
        <taxon>Coccidia</taxon>
        <taxon>Eucoccidiorida</taxon>
        <taxon>Eimeriorina</taxon>
        <taxon>Sarcocystidae</taxon>
        <taxon>Toxoplasma</taxon>
    </lineage>
</organism>
<reference evidence="2 3" key="1">
    <citation type="submission" date="2014-07" db="EMBL/GenBank/DDBJ databases">
        <authorList>
            <person name="Sibley D."/>
            <person name="Venepally P."/>
            <person name="Karamycheva S."/>
            <person name="Hadjithomas M."/>
            <person name="Khan A."/>
            <person name="Brunk B."/>
            <person name="Roos D."/>
            <person name="Caler E."/>
            <person name="Lorenzi H."/>
        </authorList>
    </citation>
    <scope>NUCLEOTIDE SEQUENCE [LARGE SCALE GENOMIC DNA]</scope>
    <source>
        <strain evidence="2 3">FOU</strain>
    </source>
</reference>
<feature type="region of interest" description="Disordered" evidence="1">
    <location>
        <begin position="1"/>
        <end position="42"/>
    </location>
</feature>
<gene>
    <name evidence="2" type="ORF">TGFOU_205170</name>
</gene>
<name>A0A086JXA0_TOXGO</name>
<evidence type="ECO:0000256" key="1">
    <source>
        <dbReference type="SAM" id="MobiDB-lite"/>
    </source>
</evidence>
<evidence type="ECO:0000313" key="2">
    <source>
        <dbReference type="EMBL" id="KFG36768.1"/>
    </source>
</evidence>
<evidence type="ECO:0000313" key="3">
    <source>
        <dbReference type="Proteomes" id="UP000028838"/>
    </source>
</evidence>
<dbReference type="EMBL" id="AEYH02002633">
    <property type="protein sequence ID" value="KFG36768.1"/>
    <property type="molecule type" value="Genomic_DNA"/>
</dbReference>
<feature type="compositionally biased region" description="Basic residues" evidence="1">
    <location>
        <begin position="17"/>
        <end position="26"/>
    </location>
</feature>
<proteinExistence type="predicted"/>
<sequence length="241" mass="26013">MLKSIYPEAPLVGTRHVSSRRHHGGARLRGQAVQPRQCPTPPPIGVIGPAKDPTGVPPLELPQPAVDDDFPPHPMVTEVEEYSQNGVASACAKSGRKSEHAAATGVPRVFCRSRYFGGLKNWTVVSVSGTIFLFTLRSVTCACKALTRVALFVASEFFVAQAKVPPRVSRADGPRPWLLQCFFVPGVRWPCCFATRFHPEPSLTKKGNALGVVTRDSGTLSGLCLTLQLLNMVSCLPAMLL</sequence>
<protein>
    <submittedName>
        <fullName evidence="2">Uncharacterized protein</fullName>
    </submittedName>
</protein>
<accession>A0A086JXA0</accession>
<comment type="caution">
    <text evidence="2">The sequence shown here is derived from an EMBL/GenBank/DDBJ whole genome shotgun (WGS) entry which is preliminary data.</text>
</comment>